<dbReference type="Proteomes" id="UP000030758">
    <property type="component" value="Unassembled WGS sequence"/>
</dbReference>
<keyword evidence="3" id="KW-1185">Reference proteome</keyword>
<sequence>MINRRDFCKGCFGNVNAIVRQLCIQQLRVNVQTCLAQTDEGDLDKLARLADEYHVVTSMSVSSINPPSTASDVLRATSIERPRDNSMKYACGFRLPTKCNRRVSANFRETNFSIQLIRLISQQCRT</sequence>
<evidence type="ECO:0000313" key="2">
    <source>
        <dbReference type="EMBL" id="KFD65296.1"/>
    </source>
</evidence>
<evidence type="ECO:0000313" key="1">
    <source>
        <dbReference type="EMBL" id="KFD58381.1"/>
    </source>
</evidence>
<dbReference type="EMBL" id="KL363184">
    <property type="protein sequence ID" value="KFD58381.1"/>
    <property type="molecule type" value="Genomic_DNA"/>
</dbReference>
<reference evidence="1 3" key="1">
    <citation type="journal article" date="2014" name="Nat. Genet.">
        <title>Genome and transcriptome of the porcine whipworm Trichuris suis.</title>
        <authorList>
            <person name="Jex A.R."/>
            <person name="Nejsum P."/>
            <person name="Schwarz E.M."/>
            <person name="Hu L."/>
            <person name="Young N.D."/>
            <person name="Hall R.S."/>
            <person name="Korhonen P.K."/>
            <person name="Liao S."/>
            <person name="Thamsborg S."/>
            <person name="Xia J."/>
            <person name="Xu P."/>
            <person name="Wang S."/>
            <person name="Scheerlinck J.P."/>
            <person name="Hofmann A."/>
            <person name="Sternberg P.W."/>
            <person name="Wang J."/>
            <person name="Gasser R.B."/>
        </authorList>
    </citation>
    <scope>NUCLEOTIDE SEQUENCE [LARGE SCALE GENOMIC DNA]</scope>
    <source>
        <strain evidence="2">DCEP-RM93F</strain>
        <strain evidence="1">DCEP-RM93M</strain>
    </source>
</reference>
<accession>A0A085MMD5</accession>
<protein>
    <submittedName>
        <fullName evidence="1">Uncharacterized protein</fullName>
    </submittedName>
</protein>
<proteinExistence type="predicted"/>
<name>A0A085MMD5_9BILA</name>
<gene>
    <name evidence="1" type="ORF">M513_00607</name>
    <name evidence="2" type="ORF">M514_00607</name>
</gene>
<organism evidence="1 3">
    <name type="scientific">Trichuris suis</name>
    <name type="common">pig whipworm</name>
    <dbReference type="NCBI Taxonomy" id="68888"/>
    <lineage>
        <taxon>Eukaryota</taxon>
        <taxon>Metazoa</taxon>
        <taxon>Ecdysozoa</taxon>
        <taxon>Nematoda</taxon>
        <taxon>Enoplea</taxon>
        <taxon>Dorylaimia</taxon>
        <taxon>Trichinellida</taxon>
        <taxon>Trichuridae</taxon>
        <taxon>Trichuris</taxon>
    </lineage>
</organism>
<dbReference type="EMBL" id="KL367541">
    <property type="protein sequence ID" value="KFD65296.1"/>
    <property type="molecule type" value="Genomic_DNA"/>
</dbReference>
<dbReference type="Proteomes" id="UP000030764">
    <property type="component" value="Unassembled WGS sequence"/>
</dbReference>
<evidence type="ECO:0000313" key="3">
    <source>
        <dbReference type="Proteomes" id="UP000030764"/>
    </source>
</evidence>
<dbReference type="AlphaFoldDB" id="A0A085MMD5"/>